<name>A0A2W5F6D2_9SPHI</name>
<evidence type="ECO:0000313" key="7">
    <source>
        <dbReference type="Proteomes" id="UP000249645"/>
    </source>
</evidence>
<feature type="transmembrane region" description="Helical" evidence="5">
    <location>
        <begin position="107"/>
        <end position="128"/>
    </location>
</feature>
<feature type="transmembrane region" description="Helical" evidence="5">
    <location>
        <begin position="38"/>
        <end position="58"/>
    </location>
</feature>
<proteinExistence type="predicted"/>
<protein>
    <recommendedName>
        <fullName evidence="8">Manganese efflux pump MntP</fullName>
    </recommendedName>
</protein>
<keyword evidence="4 5" id="KW-0472">Membrane</keyword>
<dbReference type="Pfam" id="PF02659">
    <property type="entry name" value="Mntp"/>
    <property type="match status" value="1"/>
</dbReference>
<dbReference type="AlphaFoldDB" id="A0A2W5F6D2"/>
<feature type="transmembrane region" description="Helical" evidence="5">
    <location>
        <begin position="165"/>
        <end position="184"/>
    </location>
</feature>
<dbReference type="InterPro" id="IPR003810">
    <property type="entry name" value="Mntp/YtaF"/>
</dbReference>
<dbReference type="Proteomes" id="UP000249645">
    <property type="component" value="Unassembled WGS sequence"/>
</dbReference>
<gene>
    <name evidence="6" type="ORF">DI598_07835</name>
</gene>
<evidence type="ECO:0008006" key="8">
    <source>
        <dbReference type="Google" id="ProtNLM"/>
    </source>
</evidence>
<comment type="caution">
    <text evidence="6">The sequence shown here is derived from an EMBL/GenBank/DDBJ whole genome shotgun (WGS) entry which is preliminary data.</text>
</comment>
<organism evidence="6 7">
    <name type="scientific">Pseudopedobacter saltans</name>
    <dbReference type="NCBI Taxonomy" id="151895"/>
    <lineage>
        <taxon>Bacteria</taxon>
        <taxon>Pseudomonadati</taxon>
        <taxon>Bacteroidota</taxon>
        <taxon>Sphingobacteriia</taxon>
        <taxon>Sphingobacteriales</taxon>
        <taxon>Sphingobacteriaceae</taxon>
        <taxon>Pseudopedobacter</taxon>
    </lineage>
</organism>
<keyword evidence="2 5" id="KW-0812">Transmembrane</keyword>
<evidence type="ECO:0000256" key="4">
    <source>
        <dbReference type="ARBA" id="ARBA00023136"/>
    </source>
</evidence>
<evidence type="ECO:0000256" key="3">
    <source>
        <dbReference type="ARBA" id="ARBA00022989"/>
    </source>
</evidence>
<sequence length="185" mass="20724">MLNSHISVLLLSAGIASDNLVLAAMSRNTAYVVKPGKPLLILFMLLNIQMMAFTYGGWAGTALISYLPGYGYWFAIFMLCATALRMYREWRSEKMKDMEIEFGLDGFLGIACATSIYVFVLGLSLKSLQMYEPSAYLLSMCVLGTMMLLGWYLGQFQQFRLLKAIKITALVMMVTGISILIYKIL</sequence>
<feature type="transmembrane region" description="Helical" evidence="5">
    <location>
        <begin position="134"/>
        <end position="153"/>
    </location>
</feature>
<dbReference type="EMBL" id="QFOI01000112">
    <property type="protein sequence ID" value="PZP49427.1"/>
    <property type="molecule type" value="Genomic_DNA"/>
</dbReference>
<evidence type="ECO:0000256" key="1">
    <source>
        <dbReference type="ARBA" id="ARBA00022475"/>
    </source>
</evidence>
<accession>A0A2W5F6D2</accession>
<evidence type="ECO:0000256" key="5">
    <source>
        <dbReference type="SAM" id="Phobius"/>
    </source>
</evidence>
<feature type="transmembrane region" description="Helical" evidence="5">
    <location>
        <begin position="70"/>
        <end position="87"/>
    </location>
</feature>
<reference evidence="6 7" key="1">
    <citation type="submission" date="2017-11" db="EMBL/GenBank/DDBJ databases">
        <title>Infants hospitalized years apart are colonized by the same room-sourced microbial strains.</title>
        <authorList>
            <person name="Brooks B."/>
            <person name="Olm M.R."/>
            <person name="Firek B.A."/>
            <person name="Baker R."/>
            <person name="Thomas B.C."/>
            <person name="Morowitz M.J."/>
            <person name="Banfield J.F."/>
        </authorList>
    </citation>
    <scope>NUCLEOTIDE SEQUENCE [LARGE SCALE GENOMIC DNA]</scope>
    <source>
        <strain evidence="6">S2_009_000_R2_76</strain>
    </source>
</reference>
<evidence type="ECO:0000256" key="2">
    <source>
        <dbReference type="ARBA" id="ARBA00022692"/>
    </source>
</evidence>
<keyword evidence="3 5" id="KW-1133">Transmembrane helix</keyword>
<feature type="transmembrane region" description="Helical" evidence="5">
    <location>
        <begin position="6"/>
        <end position="26"/>
    </location>
</feature>
<keyword evidence="1" id="KW-1003">Cell membrane</keyword>
<evidence type="ECO:0000313" key="6">
    <source>
        <dbReference type="EMBL" id="PZP49427.1"/>
    </source>
</evidence>